<protein>
    <submittedName>
        <fullName evidence="1">Uncharacterized protein</fullName>
    </submittedName>
</protein>
<reference evidence="1 2" key="1">
    <citation type="submission" date="2018-11" db="EMBL/GenBank/DDBJ databases">
        <authorList>
            <consortium name="Pathogen Informatics"/>
        </authorList>
    </citation>
    <scope>NUCLEOTIDE SEQUENCE [LARGE SCALE GENOMIC DNA]</scope>
    <source>
        <strain evidence="1 2">Zambia</strain>
    </source>
</reference>
<keyword evidence="2" id="KW-1185">Reference proteome</keyword>
<proteinExistence type="predicted"/>
<accession>A0A183N9G4</accession>
<gene>
    <name evidence="1" type="ORF">SMRZ_LOCUS24939</name>
</gene>
<dbReference type="AlphaFoldDB" id="A0A183N9G4"/>
<evidence type="ECO:0000313" key="1">
    <source>
        <dbReference type="EMBL" id="VDP53307.1"/>
    </source>
</evidence>
<dbReference type="Proteomes" id="UP000277204">
    <property type="component" value="Unassembled WGS sequence"/>
</dbReference>
<name>A0A183N9G4_9TREM</name>
<evidence type="ECO:0000313" key="2">
    <source>
        <dbReference type="Proteomes" id="UP000277204"/>
    </source>
</evidence>
<organism evidence="1 2">
    <name type="scientific">Schistosoma margrebowiei</name>
    <dbReference type="NCBI Taxonomy" id="48269"/>
    <lineage>
        <taxon>Eukaryota</taxon>
        <taxon>Metazoa</taxon>
        <taxon>Spiralia</taxon>
        <taxon>Lophotrochozoa</taxon>
        <taxon>Platyhelminthes</taxon>
        <taxon>Trematoda</taxon>
        <taxon>Digenea</taxon>
        <taxon>Strigeidida</taxon>
        <taxon>Schistosomatoidea</taxon>
        <taxon>Schistosomatidae</taxon>
        <taxon>Schistosoma</taxon>
    </lineage>
</organism>
<sequence length="64" mass="7319">MSLVLYSLQSIYSTSIRRCGTPRKVLTARCDFYVRWFVTKSPSISNNPPVIRDRSSTLAIYTSD</sequence>
<dbReference type="EMBL" id="UZAI01020814">
    <property type="protein sequence ID" value="VDP53307.1"/>
    <property type="molecule type" value="Genomic_DNA"/>
</dbReference>